<evidence type="ECO:0000256" key="1">
    <source>
        <dbReference type="SAM" id="Phobius"/>
    </source>
</evidence>
<keyword evidence="1" id="KW-0812">Transmembrane</keyword>
<dbReference type="InterPro" id="IPR027783">
    <property type="entry name" value="Bacterial_PH-related"/>
</dbReference>
<name>A0ABS7L4M5_9FIRM</name>
<keyword evidence="4" id="KW-1185">Reference proteome</keyword>
<evidence type="ECO:0000313" key="3">
    <source>
        <dbReference type="EMBL" id="MBY0757993.1"/>
    </source>
</evidence>
<feature type="transmembrane region" description="Helical" evidence="1">
    <location>
        <begin position="173"/>
        <end position="194"/>
    </location>
</feature>
<feature type="domain" description="Bacterial Pleckstrin homology" evidence="2">
    <location>
        <begin position="365"/>
        <end position="452"/>
    </location>
</feature>
<sequence>MDQIRIVQLIYLGIYLLLCATFYWTYIQEARTRFGHPFMVRITAVMAKEESVQEILGQYKKRIRLFFFVCVFLGAIIFFLPPQWGFVWMILSGFVQIMLPSRIERTSRKRLMLLKQEKQWFIRTESRHKIDLKLDRKRSNQSMTSRWWFLIPIAIQCIAFVYCLVQGEGGKTFAAVCVLGLLIIAAGIGFIRWLPNKTYCEESTVNQRMNGKKKAAASRAWLWICSGDAVWNLGIAGFLYSERLQCLFLAGAALIVAVTAAILALAEYGREKQYELASEVVYEYDEEAYWDVGWFGLRYSNPYDPEVFKENNSGGLNLAVNQAARQGKWMTAGIILFCAGIALFVVWQFAYPKYLDKKGLLADLVIEDGVIQVTGPLYDAKIPKEQVVEAELTDDLGEGIRTNGSSTASYGKGKFRYDKYGNVRVYLAWKHRPYLVLKTETDIYIVNDDDPAQTIRIYEEIKGGNGS</sequence>
<keyword evidence="1" id="KW-0472">Membrane</keyword>
<evidence type="ECO:0000313" key="4">
    <source>
        <dbReference type="Proteomes" id="UP000779049"/>
    </source>
</evidence>
<feature type="transmembrane region" description="Helical" evidence="1">
    <location>
        <begin position="147"/>
        <end position="167"/>
    </location>
</feature>
<protein>
    <recommendedName>
        <fullName evidence="2">Bacterial Pleckstrin homology domain-containing protein</fullName>
    </recommendedName>
</protein>
<reference evidence="3 4" key="1">
    <citation type="journal article" date="2020" name="New Microbes New Infect">
        <title>Sellimonas caecigallum sp. nov., description and genome sequence of a new member of the Sellimonas genus isolated from the cecum of feral chicken.</title>
        <authorList>
            <person name="Wongkuna S."/>
            <person name="Ghimire S."/>
            <person name="Antony L."/>
            <person name="Chankhamhaengdecha S."/>
            <person name="Janvilisri T."/>
            <person name="Scaria J."/>
        </authorList>
    </citation>
    <scope>NUCLEOTIDE SEQUENCE [LARGE SCALE GENOMIC DNA]</scope>
    <source>
        <strain evidence="3 4">SW451</strain>
    </source>
</reference>
<feature type="transmembrane region" description="Helical" evidence="1">
    <location>
        <begin position="63"/>
        <end position="80"/>
    </location>
</feature>
<dbReference type="Pfam" id="PF10882">
    <property type="entry name" value="bPH_5"/>
    <property type="match status" value="1"/>
</dbReference>
<keyword evidence="1" id="KW-1133">Transmembrane helix</keyword>
<feature type="transmembrane region" description="Helical" evidence="1">
    <location>
        <begin position="6"/>
        <end position="26"/>
    </location>
</feature>
<comment type="caution">
    <text evidence="3">The sequence shown here is derived from an EMBL/GenBank/DDBJ whole genome shotgun (WGS) entry which is preliminary data.</text>
</comment>
<feature type="transmembrane region" description="Helical" evidence="1">
    <location>
        <begin position="247"/>
        <end position="266"/>
    </location>
</feature>
<dbReference type="RefSeq" id="WP_221919324.1">
    <property type="nucleotide sequence ID" value="NZ_CP173660.1"/>
</dbReference>
<organism evidence="3 4">
    <name type="scientific">Sellimonas caecigallum</name>
    <dbReference type="NCBI Taxonomy" id="2592333"/>
    <lineage>
        <taxon>Bacteria</taxon>
        <taxon>Bacillati</taxon>
        <taxon>Bacillota</taxon>
        <taxon>Clostridia</taxon>
        <taxon>Lachnospirales</taxon>
        <taxon>Lachnospiraceae</taxon>
        <taxon>Sellimonas</taxon>
    </lineage>
</organism>
<gene>
    <name evidence="3" type="ORF">FLB61_02585</name>
</gene>
<feature type="transmembrane region" description="Helical" evidence="1">
    <location>
        <begin position="329"/>
        <end position="350"/>
    </location>
</feature>
<dbReference type="Proteomes" id="UP000779049">
    <property type="component" value="Unassembled WGS sequence"/>
</dbReference>
<feature type="transmembrane region" description="Helical" evidence="1">
    <location>
        <begin position="86"/>
        <end position="103"/>
    </location>
</feature>
<accession>A0ABS7L4M5</accession>
<proteinExistence type="predicted"/>
<dbReference type="EMBL" id="VIRV01000002">
    <property type="protein sequence ID" value="MBY0757993.1"/>
    <property type="molecule type" value="Genomic_DNA"/>
</dbReference>
<feature type="transmembrane region" description="Helical" evidence="1">
    <location>
        <begin position="220"/>
        <end position="241"/>
    </location>
</feature>
<evidence type="ECO:0000259" key="2">
    <source>
        <dbReference type="Pfam" id="PF10882"/>
    </source>
</evidence>